<reference evidence="5" key="1">
    <citation type="submission" date="2021-08" db="EMBL/GenBank/DDBJ databases">
        <title>Hoeflea bacterium WL0058 sp. nov., isolated from the sediment.</title>
        <authorList>
            <person name="Wang L."/>
            <person name="Zhang D."/>
        </authorList>
    </citation>
    <scope>NUCLEOTIDE SEQUENCE</scope>
    <source>
        <strain evidence="5">WL0058</strain>
    </source>
</reference>
<dbReference type="Proteomes" id="UP001196509">
    <property type="component" value="Unassembled WGS sequence"/>
</dbReference>
<feature type="domain" description="Nitroreductase" evidence="4">
    <location>
        <begin position="15"/>
        <end position="188"/>
    </location>
</feature>
<dbReference type="EMBL" id="JAICBX010000006">
    <property type="protein sequence ID" value="MBW8640360.1"/>
    <property type="molecule type" value="Genomic_DNA"/>
</dbReference>
<evidence type="ECO:0000256" key="1">
    <source>
        <dbReference type="ARBA" id="ARBA00007118"/>
    </source>
</evidence>
<keyword evidence="6" id="KW-1185">Reference proteome</keyword>
<feature type="compositionally biased region" description="Basic and acidic residues" evidence="3">
    <location>
        <begin position="268"/>
        <end position="277"/>
    </location>
</feature>
<evidence type="ECO:0000256" key="3">
    <source>
        <dbReference type="SAM" id="MobiDB-lite"/>
    </source>
</evidence>
<feature type="region of interest" description="Disordered" evidence="3">
    <location>
        <begin position="255"/>
        <end position="291"/>
    </location>
</feature>
<comment type="caution">
    <text evidence="5">The sequence shown here is derived from an EMBL/GenBank/DDBJ whole genome shotgun (WGS) entry which is preliminary data.</text>
</comment>
<name>A0AAE2ZTM1_9HYPH</name>
<sequence>MTVKGRTSDFRDVVESRRSTRKFVKGKEVGRDVLERIVECGRWAPSGANVQCWDCIVVHDPAMSEEVRQVFLRQAQRLRDHAKGFPAVSKNYLSNTVAIIIVIGDPRWKVCFPQATSPEWDEEYQDNNEAIFLCSLGAVIQNIQLGVTAEGLTSAWLSGGGEDATNRELSALLGYPAWMKAYGTIPVGFPVAEQDRRYRRPLEQLCHWDRYEPRQYRTHEQIDFYESTLRPFTMYRDDEDMRDWPDFAEKLGDWADAFTTDEPNPSGKLEDEADFSKPRTVGKATKARNRS</sequence>
<dbReference type="InterPro" id="IPR000415">
    <property type="entry name" value="Nitroreductase-like"/>
</dbReference>
<dbReference type="PANTHER" id="PTHR43673">
    <property type="entry name" value="NAD(P)H NITROREDUCTASE YDGI-RELATED"/>
    <property type="match status" value="1"/>
</dbReference>
<accession>A0AAE2ZTM1</accession>
<dbReference type="AlphaFoldDB" id="A0AAE2ZTM1"/>
<evidence type="ECO:0000256" key="2">
    <source>
        <dbReference type="ARBA" id="ARBA00023002"/>
    </source>
</evidence>
<dbReference type="SUPFAM" id="SSF55469">
    <property type="entry name" value="FMN-dependent nitroreductase-like"/>
    <property type="match status" value="1"/>
</dbReference>
<dbReference type="GO" id="GO:0016491">
    <property type="term" value="F:oxidoreductase activity"/>
    <property type="evidence" value="ECO:0007669"/>
    <property type="project" value="UniProtKB-KW"/>
</dbReference>
<proteinExistence type="inferred from homology"/>
<dbReference type="Pfam" id="PF00881">
    <property type="entry name" value="Nitroreductase"/>
    <property type="match status" value="1"/>
</dbReference>
<dbReference type="CDD" id="cd02062">
    <property type="entry name" value="Nitro_FMN_reductase"/>
    <property type="match status" value="1"/>
</dbReference>
<comment type="similarity">
    <text evidence="1">Belongs to the nitroreductase family.</text>
</comment>
<dbReference type="Gene3D" id="3.40.109.10">
    <property type="entry name" value="NADH Oxidase"/>
    <property type="match status" value="1"/>
</dbReference>
<dbReference type="RefSeq" id="WP_220231092.1">
    <property type="nucleotide sequence ID" value="NZ_JAICBX010000006.1"/>
</dbReference>
<dbReference type="InterPro" id="IPR029479">
    <property type="entry name" value="Nitroreductase"/>
</dbReference>
<evidence type="ECO:0000313" key="5">
    <source>
        <dbReference type="EMBL" id="MBW8640360.1"/>
    </source>
</evidence>
<keyword evidence="2" id="KW-0560">Oxidoreductase</keyword>
<dbReference type="PANTHER" id="PTHR43673:SF10">
    <property type="entry name" value="NADH DEHYDROGENASE_NAD(P)H NITROREDUCTASE XCC3605-RELATED"/>
    <property type="match status" value="1"/>
</dbReference>
<evidence type="ECO:0000313" key="6">
    <source>
        <dbReference type="Proteomes" id="UP001196509"/>
    </source>
</evidence>
<protein>
    <submittedName>
        <fullName evidence="5">Nitroreductase family protein</fullName>
    </submittedName>
</protein>
<evidence type="ECO:0000259" key="4">
    <source>
        <dbReference type="Pfam" id="PF00881"/>
    </source>
</evidence>
<organism evidence="5 6">
    <name type="scientific">Flavimaribacter sediminis</name>
    <dbReference type="NCBI Taxonomy" id="2865987"/>
    <lineage>
        <taxon>Bacteria</taxon>
        <taxon>Pseudomonadati</taxon>
        <taxon>Pseudomonadota</taxon>
        <taxon>Alphaproteobacteria</taxon>
        <taxon>Hyphomicrobiales</taxon>
        <taxon>Rhizobiaceae</taxon>
        <taxon>Flavimaribacter</taxon>
    </lineage>
</organism>
<gene>
    <name evidence="5" type="ORF">K1W69_24425</name>
</gene>